<dbReference type="InterPro" id="IPR027417">
    <property type="entry name" value="P-loop_NTPase"/>
</dbReference>
<dbReference type="EMBL" id="AMCI01003010">
    <property type="protein sequence ID" value="EJX01294.1"/>
    <property type="molecule type" value="Genomic_DNA"/>
</dbReference>
<dbReference type="InterPro" id="IPR025158">
    <property type="entry name" value="Mg_chelat-rel_C"/>
</dbReference>
<dbReference type="GO" id="GO:0005524">
    <property type="term" value="F:ATP binding"/>
    <property type="evidence" value="ECO:0007669"/>
    <property type="project" value="InterPro"/>
</dbReference>
<reference evidence="3" key="1">
    <citation type="journal article" date="2012" name="PLoS ONE">
        <title>Gene sets for utilization of primary and secondary nutrition supplies in the distal gut of endangered iberian lynx.</title>
        <authorList>
            <person name="Alcaide M."/>
            <person name="Messina E."/>
            <person name="Richter M."/>
            <person name="Bargiela R."/>
            <person name="Peplies J."/>
            <person name="Huws S.A."/>
            <person name="Newbold C.J."/>
            <person name="Golyshin P.N."/>
            <person name="Simon M.A."/>
            <person name="Lopez G."/>
            <person name="Yakimov M.M."/>
            <person name="Ferrer M."/>
        </authorList>
    </citation>
    <scope>NUCLEOTIDE SEQUENCE</scope>
</reference>
<protein>
    <submittedName>
        <fullName evidence="3">Mg chelatase-like protein</fullName>
    </submittedName>
</protein>
<organism evidence="3">
    <name type="scientific">gut metagenome</name>
    <dbReference type="NCBI Taxonomy" id="749906"/>
    <lineage>
        <taxon>unclassified sequences</taxon>
        <taxon>metagenomes</taxon>
        <taxon>organismal metagenomes</taxon>
    </lineage>
</organism>
<dbReference type="Pfam" id="PF13335">
    <property type="entry name" value="Mg_chelatase_C"/>
    <property type="match status" value="1"/>
</dbReference>
<dbReference type="SUPFAM" id="SSF52540">
    <property type="entry name" value="P-loop containing nucleoside triphosphate hydrolases"/>
    <property type="match status" value="1"/>
</dbReference>
<sequence>MVGGGGIPKPGEITLAHKGVLFLDELPEFSRSSLEVLRQPLESHKICISRVHGTYEFPADFLLVAAMNPCPCGFYPDRNRCSCTENEVKKYMGKISGPLLDRFDLCTEVTDIPKEVLEKKEKGKSSLEIRGQVALAQERQRKRYEGTHIRFNSGLGGKDLEQYCQVDKEGQKLLNRAYEKMELSLRAYHKIIKTARTIADLEDSET</sequence>
<dbReference type="PANTHER" id="PTHR32039">
    <property type="entry name" value="MAGNESIUM-CHELATASE SUBUNIT CHLI"/>
    <property type="match status" value="1"/>
</dbReference>
<dbReference type="InterPro" id="IPR045006">
    <property type="entry name" value="CHLI-like"/>
</dbReference>
<evidence type="ECO:0000259" key="1">
    <source>
        <dbReference type="Pfam" id="PF01078"/>
    </source>
</evidence>
<dbReference type="AlphaFoldDB" id="J9G371"/>
<name>J9G371_9ZZZZ</name>
<proteinExistence type="predicted"/>
<comment type="caution">
    <text evidence="3">The sequence shown here is derived from an EMBL/GenBank/DDBJ whole genome shotgun (WGS) entry which is preliminary data.</text>
</comment>
<feature type="non-terminal residue" evidence="3">
    <location>
        <position position="206"/>
    </location>
</feature>
<feature type="domain" description="Mg chelatase-related protein C-terminal" evidence="2">
    <location>
        <begin position="124"/>
        <end position="205"/>
    </location>
</feature>
<dbReference type="Gene3D" id="3.40.50.300">
    <property type="entry name" value="P-loop containing nucleotide triphosphate hydrolases"/>
    <property type="match status" value="1"/>
</dbReference>
<evidence type="ECO:0000313" key="3">
    <source>
        <dbReference type="EMBL" id="EJX01294.1"/>
    </source>
</evidence>
<gene>
    <name evidence="3" type="ORF">EVA_10600</name>
</gene>
<feature type="domain" description="Magnesium chelatase ChlI-like catalytic" evidence="1">
    <location>
        <begin position="1"/>
        <end position="115"/>
    </location>
</feature>
<dbReference type="PANTHER" id="PTHR32039:SF7">
    <property type="entry name" value="COMPETENCE PROTEIN COMM"/>
    <property type="match status" value="1"/>
</dbReference>
<accession>J9G371</accession>
<evidence type="ECO:0000259" key="2">
    <source>
        <dbReference type="Pfam" id="PF13335"/>
    </source>
</evidence>
<dbReference type="InterPro" id="IPR000523">
    <property type="entry name" value="Mg_chelatse_chII-like_cat_dom"/>
</dbReference>
<dbReference type="Pfam" id="PF01078">
    <property type="entry name" value="Mg_chelatase"/>
    <property type="match status" value="1"/>
</dbReference>